<comment type="catalytic activity">
    <reaction evidence="8">
        <text>L-seryl-[protein] + ATP = O-phospho-L-seryl-[protein] + ADP + H(+)</text>
        <dbReference type="Rhea" id="RHEA:17989"/>
        <dbReference type="Rhea" id="RHEA-COMP:9863"/>
        <dbReference type="Rhea" id="RHEA-COMP:11604"/>
        <dbReference type="ChEBI" id="CHEBI:15378"/>
        <dbReference type="ChEBI" id="CHEBI:29999"/>
        <dbReference type="ChEBI" id="CHEBI:30616"/>
        <dbReference type="ChEBI" id="CHEBI:83421"/>
        <dbReference type="ChEBI" id="CHEBI:456216"/>
        <dbReference type="EC" id="2.7.11.1"/>
    </reaction>
</comment>
<protein>
    <recommendedName>
        <fullName evidence="1">non-specific serine/threonine protein kinase</fullName>
        <ecNumber evidence="1">2.7.11.1</ecNumber>
    </recommendedName>
</protein>
<dbReference type="SUPFAM" id="SSF56112">
    <property type="entry name" value="Protein kinase-like (PK-like)"/>
    <property type="match status" value="1"/>
</dbReference>
<dbReference type="SMART" id="SM00220">
    <property type="entry name" value="S_TKc"/>
    <property type="match status" value="1"/>
</dbReference>
<feature type="transmembrane region" description="Helical" evidence="10">
    <location>
        <begin position="385"/>
        <end position="406"/>
    </location>
</feature>
<evidence type="ECO:0000256" key="8">
    <source>
        <dbReference type="ARBA" id="ARBA00048679"/>
    </source>
</evidence>
<dbReference type="PROSITE" id="PS50011">
    <property type="entry name" value="PROTEIN_KINASE_DOM"/>
    <property type="match status" value="1"/>
</dbReference>
<feature type="region of interest" description="Disordered" evidence="9">
    <location>
        <begin position="337"/>
        <end position="374"/>
    </location>
</feature>
<dbReference type="Gene3D" id="1.10.510.10">
    <property type="entry name" value="Transferase(Phosphotransferase) domain 1"/>
    <property type="match status" value="1"/>
</dbReference>
<dbReference type="InterPro" id="IPR011009">
    <property type="entry name" value="Kinase-like_dom_sf"/>
</dbReference>
<dbReference type="CDD" id="cd14014">
    <property type="entry name" value="STKc_PknB_like"/>
    <property type="match status" value="1"/>
</dbReference>
<dbReference type="InterPro" id="IPR008271">
    <property type="entry name" value="Ser/Thr_kinase_AS"/>
</dbReference>
<keyword evidence="5" id="KW-0418">Kinase</keyword>
<dbReference type="Pfam" id="PF03793">
    <property type="entry name" value="PASTA"/>
    <property type="match status" value="3"/>
</dbReference>
<feature type="domain" description="PASTA" evidence="12">
    <location>
        <begin position="617"/>
        <end position="689"/>
    </location>
</feature>
<gene>
    <name evidence="13" type="ORF">NS184_09720</name>
</gene>
<evidence type="ECO:0000256" key="6">
    <source>
        <dbReference type="ARBA" id="ARBA00022840"/>
    </source>
</evidence>
<dbReference type="AlphaFoldDB" id="A0A175RRW5"/>
<dbReference type="RefSeq" id="WP_083513599.1">
    <property type="nucleotide sequence ID" value="NZ_LDQC01000051.1"/>
</dbReference>
<feature type="domain" description="PASTA" evidence="12">
    <location>
        <begin position="411"/>
        <end position="477"/>
    </location>
</feature>
<evidence type="ECO:0000256" key="4">
    <source>
        <dbReference type="ARBA" id="ARBA00022741"/>
    </source>
</evidence>
<evidence type="ECO:0000256" key="10">
    <source>
        <dbReference type="SAM" id="Phobius"/>
    </source>
</evidence>
<evidence type="ECO:0000256" key="3">
    <source>
        <dbReference type="ARBA" id="ARBA00022679"/>
    </source>
</evidence>
<dbReference type="PANTHER" id="PTHR43289">
    <property type="entry name" value="MITOGEN-ACTIVATED PROTEIN KINASE KINASE KINASE 20-RELATED"/>
    <property type="match status" value="1"/>
</dbReference>
<dbReference type="Gene3D" id="3.30.10.20">
    <property type="match status" value="4"/>
</dbReference>
<keyword evidence="10" id="KW-0812">Transmembrane</keyword>
<keyword evidence="6" id="KW-0067">ATP-binding</keyword>
<dbReference type="Proteomes" id="UP000078252">
    <property type="component" value="Unassembled WGS sequence"/>
</dbReference>
<dbReference type="NCBIfam" id="NF033483">
    <property type="entry name" value="PknB_PASTA_kin"/>
    <property type="match status" value="1"/>
</dbReference>
<proteinExistence type="predicted"/>
<reference evidence="13 14" key="1">
    <citation type="journal article" date="2016" name="Front. Microbiol.">
        <title>Genomic Resource of Rice Seed Associated Bacteria.</title>
        <authorList>
            <person name="Midha S."/>
            <person name="Bansal K."/>
            <person name="Sharma S."/>
            <person name="Kumar N."/>
            <person name="Patil P.P."/>
            <person name="Chaudhry V."/>
            <person name="Patil P.B."/>
        </authorList>
    </citation>
    <scope>NUCLEOTIDE SEQUENCE [LARGE SCALE GENOMIC DNA]</scope>
    <source>
        <strain evidence="13 14">NS184</strain>
    </source>
</reference>
<feature type="domain" description="PASTA" evidence="12">
    <location>
        <begin position="550"/>
        <end position="616"/>
    </location>
</feature>
<dbReference type="GO" id="GO:0045717">
    <property type="term" value="P:negative regulation of fatty acid biosynthetic process"/>
    <property type="evidence" value="ECO:0007669"/>
    <property type="project" value="UniProtKB-ARBA"/>
</dbReference>
<keyword evidence="2" id="KW-0723">Serine/threonine-protein kinase</keyword>
<dbReference type="FunFam" id="3.30.200.20:FF:000035">
    <property type="entry name" value="Serine/threonine protein kinase Stk1"/>
    <property type="match status" value="1"/>
</dbReference>
<keyword evidence="3" id="KW-0808">Transferase</keyword>
<evidence type="ECO:0000256" key="7">
    <source>
        <dbReference type="ARBA" id="ARBA00047899"/>
    </source>
</evidence>
<dbReference type="FunFam" id="1.10.510.10:FF:000021">
    <property type="entry name" value="Serine/threonine protein kinase"/>
    <property type="match status" value="1"/>
</dbReference>
<dbReference type="Gene3D" id="3.30.200.20">
    <property type="entry name" value="Phosphorylase Kinase, domain 1"/>
    <property type="match status" value="1"/>
</dbReference>
<dbReference type="EC" id="2.7.11.1" evidence="1"/>
<evidence type="ECO:0000259" key="12">
    <source>
        <dbReference type="PROSITE" id="PS51178"/>
    </source>
</evidence>
<feature type="domain" description="Protein kinase" evidence="11">
    <location>
        <begin position="18"/>
        <end position="275"/>
    </location>
</feature>
<dbReference type="GO" id="GO:0005524">
    <property type="term" value="F:ATP binding"/>
    <property type="evidence" value="ECO:0007669"/>
    <property type="project" value="UniProtKB-KW"/>
</dbReference>
<evidence type="ECO:0000256" key="5">
    <source>
        <dbReference type="ARBA" id="ARBA00022777"/>
    </source>
</evidence>
<evidence type="ECO:0000256" key="2">
    <source>
        <dbReference type="ARBA" id="ARBA00022527"/>
    </source>
</evidence>
<keyword evidence="10" id="KW-0472">Membrane</keyword>
<accession>A0A175RRW5</accession>
<evidence type="ECO:0000256" key="1">
    <source>
        <dbReference type="ARBA" id="ARBA00012513"/>
    </source>
</evidence>
<evidence type="ECO:0000313" key="13">
    <source>
        <dbReference type="EMBL" id="KTR06088.1"/>
    </source>
</evidence>
<dbReference type="PROSITE" id="PS00108">
    <property type="entry name" value="PROTEIN_KINASE_ST"/>
    <property type="match status" value="1"/>
</dbReference>
<dbReference type="EMBL" id="LDQC01000051">
    <property type="protein sequence ID" value="KTR06088.1"/>
    <property type="molecule type" value="Genomic_DNA"/>
</dbReference>
<dbReference type="OrthoDB" id="9762169at2"/>
<dbReference type="GO" id="GO:0004674">
    <property type="term" value="F:protein serine/threonine kinase activity"/>
    <property type="evidence" value="ECO:0007669"/>
    <property type="project" value="UniProtKB-KW"/>
</dbReference>
<dbReference type="Pfam" id="PF00069">
    <property type="entry name" value="Pkinase"/>
    <property type="match status" value="1"/>
</dbReference>
<dbReference type="PATRIC" id="fig|33881.3.peg.2286"/>
<feature type="compositionally biased region" description="Low complexity" evidence="9">
    <location>
        <begin position="337"/>
        <end position="360"/>
    </location>
</feature>
<comment type="caution">
    <text evidence="13">The sequence shown here is derived from an EMBL/GenBank/DDBJ whole genome shotgun (WGS) entry which is preliminary data.</text>
</comment>
<comment type="catalytic activity">
    <reaction evidence="7">
        <text>L-threonyl-[protein] + ATP = O-phospho-L-threonyl-[protein] + ADP + H(+)</text>
        <dbReference type="Rhea" id="RHEA:46608"/>
        <dbReference type="Rhea" id="RHEA-COMP:11060"/>
        <dbReference type="Rhea" id="RHEA-COMP:11605"/>
        <dbReference type="ChEBI" id="CHEBI:15378"/>
        <dbReference type="ChEBI" id="CHEBI:30013"/>
        <dbReference type="ChEBI" id="CHEBI:30616"/>
        <dbReference type="ChEBI" id="CHEBI:61977"/>
        <dbReference type="ChEBI" id="CHEBI:456216"/>
        <dbReference type="EC" id="2.7.11.1"/>
    </reaction>
</comment>
<evidence type="ECO:0000259" key="11">
    <source>
        <dbReference type="PROSITE" id="PS50011"/>
    </source>
</evidence>
<dbReference type="CDD" id="cd06577">
    <property type="entry name" value="PASTA_pknB"/>
    <property type="match status" value="2"/>
</dbReference>
<organism evidence="13 14">
    <name type="scientific">Curtobacterium luteum</name>
    <dbReference type="NCBI Taxonomy" id="33881"/>
    <lineage>
        <taxon>Bacteria</taxon>
        <taxon>Bacillati</taxon>
        <taxon>Actinomycetota</taxon>
        <taxon>Actinomycetes</taxon>
        <taxon>Micrococcales</taxon>
        <taxon>Microbacteriaceae</taxon>
        <taxon>Curtobacterium</taxon>
    </lineage>
</organism>
<dbReference type="InterPro" id="IPR000719">
    <property type="entry name" value="Prot_kinase_dom"/>
</dbReference>
<keyword evidence="10" id="KW-1133">Transmembrane helix</keyword>
<dbReference type="STRING" id="33881.NS184_09720"/>
<feature type="region of interest" description="Disordered" evidence="9">
    <location>
        <begin position="296"/>
        <end position="323"/>
    </location>
</feature>
<dbReference type="PANTHER" id="PTHR43289:SF34">
    <property type="entry name" value="SERINE_THREONINE-PROTEIN KINASE YBDM-RELATED"/>
    <property type="match status" value="1"/>
</dbReference>
<dbReference type="PROSITE" id="PS51178">
    <property type="entry name" value="PASTA"/>
    <property type="match status" value="3"/>
</dbReference>
<evidence type="ECO:0000313" key="14">
    <source>
        <dbReference type="Proteomes" id="UP000078252"/>
    </source>
</evidence>
<keyword evidence="4" id="KW-0547">Nucleotide-binding</keyword>
<sequence length="689" mass="72874">MTTNATDPMIGRMIDRRYRVRSRIARGGMATVYLATDVRLERRVAIKIMHGHLADDQAFRERFIQEARSAARLSHPNLVGVYDQGAEDDTAYIVMEYIPGITLRDLLQEHHALTPEQATDILRAVLAGLASAHRAGIVHRDLKPENVLLADDGRIKLGDFGLARATTANTATGAALLGTIAYLSPELVTRGAADSRSDIYALGIMLYEMLTGEQPYKGDQPMQIAYQHANDTVPRPSAAVPGVPPELDELVAWATARNPDDRPADAREMLDHMSGGAQRATGQYRTAVLRPENATAILPSDGPASHTPASYGSAPEDDADDTTVLDRAGAGAGVLAAGGAAGGVAPRQRGRNQPGPRRTGGQPGVLSPAAQRLADKSAKRRKRGWIILAVVVLLALVGGTIGWVYGPGPLGNVRIPEVAGKSVSQARQLIEAQGLRTATSNGHRFDAVIAKGEVSTTKPAAKREVRKGTAIQLVLSDGPRTIALPAIVGQPESTVTAALDDDFELQDTQYQFSADAAKDTVIAATGRDASGTVDLGKAETYAERGPVTLTVSLGPVPDVVGKTVDDARSTLEAVDLELGTQDAKYDDQVPEGQIISAKATEDPAVRGTSIDVVVSKGPAPIQLPEVRDKTINDATSTLEGLGLKVSVPDCTNILCGFYDWKATLPVTGTDPPAGSTVHRGDTITLAYEQ</sequence>
<name>A0A175RRW5_9MICO</name>
<evidence type="ECO:0000256" key="9">
    <source>
        <dbReference type="SAM" id="MobiDB-lite"/>
    </source>
</evidence>
<dbReference type="SMART" id="SM00740">
    <property type="entry name" value="PASTA"/>
    <property type="match status" value="3"/>
</dbReference>
<dbReference type="InterPro" id="IPR005543">
    <property type="entry name" value="PASTA_dom"/>
</dbReference>